<evidence type="ECO:0000259" key="1">
    <source>
        <dbReference type="Pfam" id="PF01408"/>
    </source>
</evidence>
<dbReference type="Pfam" id="PF22725">
    <property type="entry name" value="GFO_IDH_MocA_C3"/>
    <property type="match status" value="1"/>
</dbReference>
<dbReference type="SUPFAM" id="SSF51735">
    <property type="entry name" value="NAD(P)-binding Rossmann-fold domains"/>
    <property type="match status" value="1"/>
</dbReference>
<dbReference type="InterPro" id="IPR051450">
    <property type="entry name" value="Gfo/Idh/MocA_Oxidoreductases"/>
</dbReference>
<sequence length="357" mass="38565">MSSSKGPVRAAIIGAGHFAYRMHIPILAARPEVVLDSVCRLGRTELDLIAEEFGFAFATEDWREVLSRDIDIAVISSPHHLHYEQAKAFLEKGCHVLVEKPMCLDPGQAWDLVQVADASGRELLVAYGWNYKPGLDEMREMVAEIGEIEHVVCHMASFTRSIFSGGTLSNWAHIAIQPDRSTWEAPDQGGGYAYGQLSHALGILYWLTDLRAASVQSMLFEAPTEIDLHDAAAVRFANGATGVFSGSCGVPNGHGFEVDIRIYGSNGSVLLDIETERLVLKLPDGEARVAQVPQGAWTYSCDGPPARLVDIALGQGRNESPGHVGARAVETLHAIVASGKARGAEQIITQTRKAAAE</sequence>
<dbReference type="GO" id="GO:0000166">
    <property type="term" value="F:nucleotide binding"/>
    <property type="evidence" value="ECO:0007669"/>
    <property type="project" value="InterPro"/>
</dbReference>
<evidence type="ECO:0000313" key="4">
    <source>
        <dbReference type="Proteomes" id="UP000054396"/>
    </source>
</evidence>
<dbReference type="RefSeq" id="WP_058864300.1">
    <property type="nucleotide sequence ID" value="NZ_LPXO01000028.1"/>
</dbReference>
<dbReference type="AlphaFoldDB" id="A0A0W7WDG0"/>
<gene>
    <name evidence="3" type="ORF">AVJ23_21520</name>
</gene>
<dbReference type="Gene3D" id="3.30.360.10">
    <property type="entry name" value="Dihydrodipicolinate Reductase, domain 2"/>
    <property type="match status" value="1"/>
</dbReference>
<dbReference type="SUPFAM" id="SSF55347">
    <property type="entry name" value="Glyceraldehyde-3-phosphate dehydrogenase-like, C-terminal domain"/>
    <property type="match status" value="1"/>
</dbReference>
<dbReference type="Gene3D" id="3.40.50.720">
    <property type="entry name" value="NAD(P)-binding Rossmann-like Domain"/>
    <property type="match status" value="1"/>
</dbReference>
<organism evidence="3 4">
    <name type="scientific">Pseudoponticoccus marisrubri</name>
    <dbReference type="NCBI Taxonomy" id="1685382"/>
    <lineage>
        <taxon>Bacteria</taxon>
        <taxon>Pseudomonadati</taxon>
        <taxon>Pseudomonadota</taxon>
        <taxon>Alphaproteobacteria</taxon>
        <taxon>Rhodobacterales</taxon>
        <taxon>Roseobacteraceae</taxon>
        <taxon>Pseudoponticoccus</taxon>
    </lineage>
</organism>
<protein>
    <recommendedName>
        <fullName evidence="5">Oxidoreductase</fullName>
    </recommendedName>
</protein>
<reference evidence="3 4" key="1">
    <citation type="submission" date="2015-12" db="EMBL/GenBank/DDBJ databases">
        <authorList>
            <person name="Shamseldin A."/>
            <person name="Moawad H."/>
            <person name="Abd El-Rahim W.M."/>
            <person name="Sadowsky M.J."/>
        </authorList>
    </citation>
    <scope>NUCLEOTIDE SEQUENCE [LARGE SCALE GENOMIC DNA]</scope>
    <source>
        <strain evidence="3 4">SJ5A-1</strain>
    </source>
</reference>
<comment type="caution">
    <text evidence="3">The sequence shown here is derived from an EMBL/GenBank/DDBJ whole genome shotgun (WGS) entry which is preliminary data.</text>
</comment>
<evidence type="ECO:0000259" key="2">
    <source>
        <dbReference type="Pfam" id="PF22725"/>
    </source>
</evidence>
<dbReference type="OrthoDB" id="7798185at2"/>
<dbReference type="PANTHER" id="PTHR43377:SF1">
    <property type="entry name" value="BILIVERDIN REDUCTASE A"/>
    <property type="match status" value="1"/>
</dbReference>
<evidence type="ECO:0000313" key="3">
    <source>
        <dbReference type="EMBL" id="KUF08683.1"/>
    </source>
</evidence>
<dbReference type="STRING" id="1685382.AVJ23_21520"/>
<accession>A0A0W7WDG0</accession>
<name>A0A0W7WDG0_9RHOB</name>
<dbReference type="Proteomes" id="UP000054396">
    <property type="component" value="Unassembled WGS sequence"/>
</dbReference>
<dbReference type="PANTHER" id="PTHR43377">
    <property type="entry name" value="BILIVERDIN REDUCTASE A"/>
    <property type="match status" value="1"/>
</dbReference>
<feature type="domain" description="GFO/IDH/MocA-like oxidoreductase" evidence="2">
    <location>
        <begin position="137"/>
        <end position="269"/>
    </location>
</feature>
<dbReference type="InterPro" id="IPR036291">
    <property type="entry name" value="NAD(P)-bd_dom_sf"/>
</dbReference>
<dbReference type="InterPro" id="IPR000683">
    <property type="entry name" value="Gfo/Idh/MocA-like_OxRdtase_N"/>
</dbReference>
<dbReference type="EMBL" id="LPXO01000028">
    <property type="protein sequence ID" value="KUF08683.1"/>
    <property type="molecule type" value="Genomic_DNA"/>
</dbReference>
<dbReference type="Pfam" id="PF01408">
    <property type="entry name" value="GFO_IDH_MocA"/>
    <property type="match status" value="1"/>
</dbReference>
<dbReference type="InterPro" id="IPR055170">
    <property type="entry name" value="GFO_IDH_MocA-like_dom"/>
</dbReference>
<proteinExistence type="predicted"/>
<keyword evidence="4" id="KW-1185">Reference proteome</keyword>
<feature type="domain" description="Gfo/Idh/MocA-like oxidoreductase N-terminal" evidence="1">
    <location>
        <begin position="9"/>
        <end position="127"/>
    </location>
</feature>
<evidence type="ECO:0008006" key="5">
    <source>
        <dbReference type="Google" id="ProtNLM"/>
    </source>
</evidence>